<gene>
    <name evidence="1" type="ORF">B0T17DRAFT_601668</name>
</gene>
<protein>
    <submittedName>
        <fullName evidence="1">Uncharacterized protein</fullName>
    </submittedName>
</protein>
<dbReference type="EMBL" id="JAULSR010000006">
    <property type="protein sequence ID" value="KAK0615746.1"/>
    <property type="molecule type" value="Genomic_DNA"/>
</dbReference>
<proteinExistence type="predicted"/>
<dbReference type="Proteomes" id="UP001174934">
    <property type="component" value="Unassembled WGS sequence"/>
</dbReference>
<accession>A0AA39WHY7</accession>
<sequence length="239" mass="25748">MAELRVASCGIVGCSKSRKHAAEEQKGQRARSDEWRRAAEAGGLRWHRVSCLSLSSAFSPGSRLVALAFCPVLVVLVVDSCGFQAPGTHYGTGGPIRTYAGSHCPIGNIMAAEEGEARKWERAWIEEWVARELKAGQSCARASRPPDRVKTCPGAAQGTGADGTLLTKIRYGAFPSGYDSQQLTGCGQALPCSLIGDACWRRQLVQVVWYLSYLVQSHRRRGLEQGLRATLDRGGSGKG</sequence>
<evidence type="ECO:0000313" key="1">
    <source>
        <dbReference type="EMBL" id="KAK0615746.1"/>
    </source>
</evidence>
<dbReference type="AlphaFoldDB" id="A0AA39WHY7"/>
<name>A0AA39WHY7_9PEZI</name>
<evidence type="ECO:0000313" key="2">
    <source>
        <dbReference type="Proteomes" id="UP001174934"/>
    </source>
</evidence>
<organism evidence="1 2">
    <name type="scientific">Bombardia bombarda</name>
    <dbReference type="NCBI Taxonomy" id="252184"/>
    <lineage>
        <taxon>Eukaryota</taxon>
        <taxon>Fungi</taxon>
        <taxon>Dikarya</taxon>
        <taxon>Ascomycota</taxon>
        <taxon>Pezizomycotina</taxon>
        <taxon>Sordariomycetes</taxon>
        <taxon>Sordariomycetidae</taxon>
        <taxon>Sordariales</taxon>
        <taxon>Lasiosphaeriaceae</taxon>
        <taxon>Bombardia</taxon>
    </lineage>
</organism>
<keyword evidence="2" id="KW-1185">Reference proteome</keyword>
<reference evidence="1" key="1">
    <citation type="submission" date="2023-06" db="EMBL/GenBank/DDBJ databases">
        <title>Genome-scale phylogeny and comparative genomics of the fungal order Sordariales.</title>
        <authorList>
            <consortium name="Lawrence Berkeley National Laboratory"/>
            <person name="Hensen N."/>
            <person name="Bonometti L."/>
            <person name="Westerberg I."/>
            <person name="Brannstrom I.O."/>
            <person name="Guillou S."/>
            <person name="Cros-Aarteil S."/>
            <person name="Calhoun S."/>
            <person name="Haridas S."/>
            <person name="Kuo A."/>
            <person name="Mondo S."/>
            <person name="Pangilinan J."/>
            <person name="Riley R."/>
            <person name="LaButti K."/>
            <person name="Andreopoulos B."/>
            <person name="Lipzen A."/>
            <person name="Chen C."/>
            <person name="Yanf M."/>
            <person name="Daum C."/>
            <person name="Ng V."/>
            <person name="Clum A."/>
            <person name="Steindorff A."/>
            <person name="Ohm R."/>
            <person name="Martin F."/>
            <person name="Silar P."/>
            <person name="Natvig D."/>
            <person name="Lalanne C."/>
            <person name="Gautier V."/>
            <person name="Ament-velasquez S.L."/>
            <person name="Kruys A."/>
            <person name="Hutchinson M.I."/>
            <person name="Powell A.J."/>
            <person name="Barry K."/>
            <person name="Miller A.N."/>
            <person name="Grigoriev I.V."/>
            <person name="Debuchy R."/>
            <person name="Gladieux P."/>
            <person name="Thoren M.H."/>
            <person name="Johannesson H."/>
        </authorList>
    </citation>
    <scope>NUCLEOTIDE SEQUENCE</scope>
    <source>
        <strain evidence="1">SMH3391-2</strain>
    </source>
</reference>
<comment type="caution">
    <text evidence="1">The sequence shown here is derived from an EMBL/GenBank/DDBJ whole genome shotgun (WGS) entry which is preliminary data.</text>
</comment>